<sequence length="121" mass="13410">MYRIINEAEYIAVTFTGSVSFSELLDAFLRITALPGFGEKSRVWVFKGDDDTSLSLATISSVMPIIKKLNQKSRKNNKVAIVLQNGLHNAIVDLFDGDNGRGARRVDLFEDMDSAVQWVAA</sequence>
<dbReference type="AlphaFoldDB" id="B3QNJ1"/>
<dbReference type="RefSeq" id="WP_012502327.1">
    <property type="nucleotide sequence ID" value="NC_011027.1"/>
</dbReference>
<dbReference type="EMBL" id="CP001099">
    <property type="protein sequence ID" value="ACF11494.1"/>
    <property type="molecule type" value="Genomic_DNA"/>
</dbReference>
<evidence type="ECO:0000313" key="2">
    <source>
        <dbReference type="Proteomes" id="UP000008811"/>
    </source>
</evidence>
<dbReference type="Proteomes" id="UP000008811">
    <property type="component" value="Chromosome"/>
</dbReference>
<dbReference type="HOGENOM" id="CLU_2033913_0_0_10"/>
<gene>
    <name evidence="1" type="ordered locus">Cpar_1086</name>
</gene>
<proteinExistence type="predicted"/>
<reference evidence="1" key="1">
    <citation type="submission" date="2008-06" db="EMBL/GenBank/DDBJ databases">
        <title>Complete sequence of Chlorobaculum parvum NCIB 8327.</title>
        <authorList>
            <consortium name="US DOE Joint Genome Institute"/>
            <person name="Lucas S."/>
            <person name="Copeland A."/>
            <person name="Lapidus A."/>
            <person name="Glavina del Rio T."/>
            <person name="Dalin E."/>
            <person name="Tice H."/>
            <person name="Bruce D."/>
            <person name="Goodwin L."/>
            <person name="Pitluck S."/>
            <person name="Schmutz J."/>
            <person name="Larimer F."/>
            <person name="Land M."/>
            <person name="Hauser L."/>
            <person name="Kyrpides N."/>
            <person name="Mikhailova N."/>
            <person name="Zhao F."/>
            <person name="Li T."/>
            <person name="Liu Z."/>
            <person name="Overmann J."/>
            <person name="Bryant D.A."/>
            <person name="Richardson P."/>
        </authorList>
    </citation>
    <scope>NUCLEOTIDE SEQUENCE [LARGE SCALE GENOMIC DNA]</scope>
    <source>
        <strain evidence="1">NCIB 8327</strain>
    </source>
</reference>
<protein>
    <recommendedName>
        <fullName evidence="3">STAS/SEC14 domain-containing protein</fullName>
    </recommendedName>
</protein>
<name>B3QNJ1_CHLP8</name>
<evidence type="ECO:0008006" key="3">
    <source>
        <dbReference type="Google" id="ProtNLM"/>
    </source>
</evidence>
<evidence type="ECO:0000313" key="1">
    <source>
        <dbReference type="EMBL" id="ACF11494.1"/>
    </source>
</evidence>
<keyword evidence="2" id="KW-1185">Reference proteome</keyword>
<dbReference type="KEGG" id="cpc:Cpar_1086"/>
<accession>B3QNJ1</accession>
<organism evidence="1 2">
    <name type="scientific">Chlorobaculum parvum (strain DSM 263 / NCIMB 8327)</name>
    <name type="common">Chlorobium vibrioforme subsp. thiosulfatophilum</name>
    <dbReference type="NCBI Taxonomy" id="517417"/>
    <lineage>
        <taxon>Bacteria</taxon>
        <taxon>Pseudomonadati</taxon>
        <taxon>Chlorobiota</taxon>
        <taxon>Chlorobiia</taxon>
        <taxon>Chlorobiales</taxon>
        <taxon>Chlorobiaceae</taxon>
        <taxon>Chlorobaculum</taxon>
    </lineage>
</organism>